<sequence length="393" mass="42416">MCVTGMGSAKRSACNASTPIPEQAGRPMSGQTRLLADPRRLIAYSDGSLIPGQGVGAAAVVPSAGTTVKLKLGGERNYTRLTPLSSTFDLFVDNQPALMALSQRLRRTPGLHLRREAQMVINSLLDVHSYTRLKLVWCPAHQGIKGNEEADEAAKEATTLEDHRPAFPTSLSAQTARHTQPGGSTEALAALPRPEASAIAQLRANHSPLFTYLHRIEAADSPNCDLCGQPETTEHFLLTPARPRAAAPEDPPHHPQYPHRPPSLEGNGRLHPPVIPLLPSSPPTADPSRSSMNQQRPPTRSSSPVTCHAQLALHPVRPPPPPPPPPSPPPPRSLHRLAPPFSALPLPHPLFHFVLLPHLQNPNTHTRPPPSPAQFATPLDSTQHAHQTKHTFT</sequence>
<evidence type="ECO:0000313" key="4">
    <source>
        <dbReference type="Proteomes" id="UP000886653"/>
    </source>
</evidence>
<feature type="region of interest" description="Disordered" evidence="1">
    <location>
        <begin position="243"/>
        <end position="340"/>
    </location>
</feature>
<reference evidence="3" key="1">
    <citation type="submission" date="2013-11" db="EMBL/GenBank/DDBJ databases">
        <title>Genome sequence of the fusiform rust pathogen reveals effectors for host alternation and coevolution with pine.</title>
        <authorList>
            <consortium name="DOE Joint Genome Institute"/>
            <person name="Smith K."/>
            <person name="Pendleton A."/>
            <person name="Kubisiak T."/>
            <person name="Anderson C."/>
            <person name="Salamov A."/>
            <person name="Aerts A."/>
            <person name="Riley R."/>
            <person name="Clum A."/>
            <person name="Lindquist E."/>
            <person name="Ence D."/>
            <person name="Campbell M."/>
            <person name="Kronenberg Z."/>
            <person name="Feau N."/>
            <person name="Dhillon B."/>
            <person name="Hamelin R."/>
            <person name="Burleigh J."/>
            <person name="Smith J."/>
            <person name="Yandell M."/>
            <person name="Nelson C."/>
            <person name="Grigoriev I."/>
            <person name="Davis J."/>
        </authorList>
    </citation>
    <scope>NUCLEOTIDE SEQUENCE</scope>
    <source>
        <strain evidence="3">G11</strain>
    </source>
</reference>
<dbReference type="Gene3D" id="3.30.420.10">
    <property type="entry name" value="Ribonuclease H-like superfamily/Ribonuclease H"/>
    <property type="match status" value="1"/>
</dbReference>
<feature type="compositionally biased region" description="Pro residues" evidence="1">
    <location>
        <begin position="316"/>
        <end position="332"/>
    </location>
</feature>
<keyword evidence="4" id="KW-1185">Reference proteome</keyword>
<dbReference type="Pfam" id="PF00075">
    <property type="entry name" value="RNase_H"/>
    <property type="match status" value="1"/>
</dbReference>
<name>A0A9P6TA06_9BASI</name>
<feature type="compositionally biased region" description="Pro residues" evidence="1">
    <location>
        <begin position="273"/>
        <end position="285"/>
    </location>
</feature>
<dbReference type="EMBL" id="MU167302">
    <property type="protein sequence ID" value="KAG0144130.1"/>
    <property type="molecule type" value="Genomic_DNA"/>
</dbReference>
<dbReference type="Proteomes" id="UP000886653">
    <property type="component" value="Unassembled WGS sequence"/>
</dbReference>
<proteinExistence type="predicted"/>
<dbReference type="InterPro" id="IPR036397">
    <property type="entry name" value="RNaseH_sf"/>
</dbReference>
<accession>A0A9P6TA06</accession>
<dbReference type="AlphaFoldDB" id="A0A9P6TA06"/>
<organism evidence="3 4">
    <name type="scientific">Cronartium quercuum f. sp. fusiforme G11</name>
    <dbReference type="NCBI Taxonomy" id="708437"/>
    <lineage>
        <taxon>Eukaryota</taxon>
        <taxon>Fungi</taxon>
        <taxon>Dikarya</taxon>
        <taxon>Basidiomycota</taxon>
        <taxon>Pucciniomycotina</taxon>
        <taxon>Pucciniomycetes</taxon>
        <taxon>Pucciniales</taxon>
        <taxon>Coleosporiaceae</taxon>
        <taxon>Cronartium</taxon>
    </lineage>
</organism>
<dbReference type="SUPFAM" id="SSF53098">
    <property type="entry name" value="Ribonuclease H-like"/>
    <property type="match status" value="1"/>
</dbReference>
<feature type="region of interest" description="Disordered" evidence="1">
    <location>
        <begin position="1"/>
        <end position="29"/>
    </location>
</feature>
<comment type="caution">
    <text evidence="3">The sequence shown here is derived from an EMBL/GenBank/DDBJ whole genome shotgun (WGS) entry which is preliminary data.</text>
</comment>
<evidence type="ECO:0000256" key="1">
    <source>
        <dbReference type="SAM" id="MobiDB-lite"/>
    </source>
</evidence>
<protein>
    <recommendedName>
        <fullName evidence="2">RNase H type-1 domain-containing protein</fullName>
    </recommendedName>
</protein>
<feature type="region of interest" description="Disordered" evidence="1">
    <location>
        <begin position="164"/>
        <end position="186"/>
    </location>
</feature>
<dbReference type="InterPro" id="IPR012337">
    <property type="entry name" value="RNaseH-like_sf"/>
</dbReference>
<dbReference type="GO" id="GO:0004523">
    <property type="term" value="F:RNA-DNA hybrid ribonuclease activity"/>
    <property type="evidence" value="ECO:0007669"/>
    <property type="project" value="InterPro"/>
</dbReference>
<dbReference type="GO" id="GO:0003676">
    <property type="term" value="F:nucleic acid binding"/>
    <property type="evidence" value="ECO:0007669"/>
    <property type="project" value="InterPro"/>
</dbReference>
<feature type="domain" description="RNase H type-1" evidence="2">
    <location>
        <begin position="41"/>
        <end position="157"/>
    </location>
</feature>
<dbReference type="InterPro" id="IPR002156">
    <property type="entry name" value="RNaseH_domain"/>
</dbReference>
<feature type="compositionally biased region" description="Polar residues" evidence="1">
    <location>
        <begin position="169"/>
        <end position="183"/>
    </location>
</feature>
<evidence type="ECO:0000259" key="2">
    <source>
        <dbReference type="Pfam" id="PF00075"/>
    </source>
</evidence>
<gene>
    <name evidence="3" type="ORF">CROQUDRAFT_95448</name>
</gene>
<feature type="compositionally biased region" description="Polar residues" evidence="1">
    <location>
        <begin position="287"/>
        <end position="305"/>
    </location>
</feature>
<feature type="region of interest" description="Disordered" evidence="1">
    <location>
        <begin position="361"/>
        <end position="393"/>
    </location>
</feature>
<evidence type="ECO:0000313" key="3">
    <source>
        <dbReference type="EMBL" id="KAG0144130.1"/>
    </source>
</evidence>